<name>A0A118K419_CYNCS</name>
<feature type="non-terminal residue" evidence="5">
    <location>
        <position position="1"/>
    </location>
</feature>
<gene>
    <name evidence="5" type="ORF">Ccrd_014803</name>
</gene>
<protein>
    <submittedName>
        <fullName evidence="5">Peptidase C48, SUMO/Sentrin/Ubl1</fullName>
    </submittedName>
</protein>
<keyword evidence="2" id="KW-0645">Protease</keyword>
<organism evidence="5 6">
    <name type="scientific">Cynara cardunculus var. scolymus</name>
    <name type="common">Globe artichoke</name>
    <name type="synonym">Cynara scolymus</name>
    <dbReference type="NCBI Taxonomy" id="59895"/>
    <lineage>
        <taxon>Eukaryota</taxon>
        <taxon>Viridiplantae</taxon>
        <taxon>Streptophyta</taxon>
        <taxon>Embryophyta</taxon>
        <taxon>Tracheophyta</taxon>
        <taxon>Spermatophyta</taxon>
        <taxon>Magnoliopsida</taxon>
        <taxon>eudicotyledons</taxon>
        <taxon>Gunneridae</taxon>
        <taxon>Pentapetalae</taxon>
        <taxon>asterids</taxon>
        <taxon>campanulids</taxon>
        <taxon>Asterales</taxon>
        <taxon>Asteraceae</taxon>
        <taxon>Carduoideae</taxon>
        <taxon>Cardueae</taxon>
        <taxon>Carduinae</taxon>
        <taxon>Cynara</taxon>
    </lineage>
</organism>
<dbReference type="Proteomes" id="UP000243975">
    <property type="component" value="Unassembled WGS sequence"/>
</dbReference>
<dbReference type="InterPro" id="IPR038765">
    <property type="entry name" value="Papain-like_cys_pep_sf"/>
</dbReference>
<evidence type="ECO:0000256" key="1">
    <source>
        <dbReference type="ARBA" id="ARBA00005234"/>
    </source>
</evidence>
<keyword evidence="6" id="KW-1185">Reference proteome</keyword>
<dbReference type="OMA" id="QEEFHAN"/>
<evidence type="ECO:0000256" key="2">
    <source>
        <dbReference type="ARBA" id="ARBA00022670"/>
    </source>
</evidence>
<dbReference type="SUPFAM" id="SSF54001">
    <property type="entry name" value="Cysteine proteinases"/>
    <property type="match status" value="1"/>
</dbReference>
<keyword evidence="3" id="KW-0378">Hydrolase</keyword>
<proteinExistence type="inferred from homology"/>
<feature type="domain" description="Ubiquitin-like protease family profile" evidence="4">
    <location>
        <begin position="13"/>
        <end position="140"/>
    </location>
</feature>
<dbReference type="InterPro" id="IPR003653">
    <property type="entry name" value="Peptidase_C48_C"/>
</dbReference>
<comment type="similarity">
    <text evidence="1">Belongs to the peptidase C48 family.</text>
</comment>
<dbReference type="AlphaFoldDB" id="A0A118K419"/>
<evidence type="ECO:0000313" key="6">
    <source>
        <dbReference type="Proteomes" id="UP000243975"/>
    </source>
</evidence>
<dbReference type="GO" id="GO:0006508">
    <property type="term" value="P:proteolysis"/>
    <property type="evidence" value="ECO:0007669"/>
    <property type="project" value="UniProtKB-KW"/>
</dbReference>
<dbReference type="Gramene" id="KVI06841">
    <property type="protein sequence ID" value="KVI06841"/>
    <property type="gene ID" value="Ccrd_014803"/>
</dbReference>
<dbReference type="Pfam" id="PF02902">
    <property type="entry name" value="Peptidase_C48"/>
    <property type="match status" value="1"/>
</dbReference>
<dbReference type="Gene3D" id="3.40.395.10">
    <property type="entry name" value="Adenoviral Proteinase, Chain A"/>
    <property type="match status" value="1"/>
</dbReference>
<evidence type="ECO:0000259" key="4">
    <source>
        <dbReference type="Pfam" id="PF02902"/>
    </source>
</evidence>
<sequence>MEDTKVSIRERQEEFHANILAACRRNETIASLKVDLVFFIMLRGRHFYLVVFNLKKPSFLIIDNINHTQSIEEVYGIVPETLHSLFCNYLREVHHPKAYEMLQLQPEIVDMDWRTKKNFVDCGVFAMRHMETFFGSKSKDWKCGLVKEGTKNKAQFNFI</sequence>
<evidence type="ECO:0000256" key="3">
    <source>
        <dbReference type="ARBA" id="ARBA00022801"/>
    </source>
</evidence>
<dbReference type="GO" id="GO:0008234">
    <property type="term" value="F:cysteine-type peptidase activity"/>
    <property type="evidence" value="ECO:0007669"/>
    <property type="project" value="InterPro"/>
</dbReference>
<reference evidence="5 6" key="1">
    <citation type="journal article" date="2016" name="Sci. Rep.">
        <title>The genome sequence of the outbreeding globe artichoke constructed de novo incorporating a phase-aware low-pass sequencing strategy of F1 progeny.</title>
        <authorList>
            <person name="Scaglione D."/>
            <person name="Reyes-Chin-Wo S."/>
            <person name="Acquadro A."/>
            <person name="Froenicke L."/>
            <person name="Portis E."/>
            <person name="Beitel C."/>
            <person name="Tirone M."/>
            <person name="Mauro R."/>
            <person name="Lo Monaco A."/>
            <person name="Mauromicale G."/>
            <person name="Faccioli P."/>
            <person name="Cattivelli L."/>
            <person name="Rieseberg L."/>
            <person name="Michelmore R."/>
            <person name="Lanteri S."/>
        </authorList>
    </citation>
    <scope>NUCLEOTIDE SEQUENCE [LARGE SCALE GENOMIC DNA]</scope>
    <source>
        <strain evidence="5">2C</strain>
    </source>
</reference>
<dbReference type="EMBL" id="LEKV01001569">
    <property type="protein sequence ID" value="KVI06841.1"/>
    <property type="molecule type" value="Genomic_DNA"/>
</dbReference>
<comment type="caution">
    <text evidence="5">The sequence shown here is derived from an EMBL/GenBank/DDBJ whole genome shotgun (WGS) entry which is preliminary data.</text>
</comment>
<evidence type="ECO:0000313" key="5">
    <source>
        <dbReference type="EMBL" id="KVI06841.1"/>
    </source>
</evidence>
<accession>A0A118K419</accession>